<name>A0A563W5L2_9CYAN</name>
<protein>
    <submittedName>
        <fullName evidence="2">Uncharacterized protein</fullName>
    </submittedName>
</protein>
<dbReference type="Proteomes" id="UP000320055">
    <property type="component" value="Unassembled WGS sequence"/>
</dbReference>
<organism evidence="2 3">
    <name type="scientific">Hyella patelloides LEGE 07179</name>
    <dbReference type="NCBI Taxonomy" id="945734"/>
    <lineage>
        <taxon>Bacteria</taxon>
        <taxon>Bacillati</taxon>
        <taxon>Cyanobacteriota</taxon>
        <taxon>Cyanophyceae</taxon>
        <taxon>Pleurocapsales</taxon>
        <taxon>Hyellaceae</taxon>
        <taxon>Hyella</taxon>
    </lineage>
</organism>
<evidence type="ECO:0000256" key="1">
    <source>
        <dbReference type="SAM" id="Phobius"/>
    </source>
</evidence>
<accession>A0A563W5L2</accession>
<gene>
    <name evidence="2" type="ORF">H1P_980003</name>
</gene>
<dbReference type="RefSeq" id="WP_144868540.1">
    <property type="nucleotide sequence ID" value="NZ_LR213854.1"/>
</dbReference>
<reference evidence="2 3" key="1">
    <citation type="submission" date="2019-01" db="EMBL/GenBank/DDBJ databases">
        <authorList>
            <person name="Brito A."/>
        </authorList>
    </citation>
    <scope>NUCLEOTIDE SEQUENCE [LARGE SCALE GENOMIC DNA]</scope>
    <source>
        <strain evidence="2">1</strain>
    </source>
</reference>
<dbReference type="EMBL" id="CAACVJ010000707">
    <property type="protein sequence ID" value="VEP18945.1"/>
    <property type="molecule type" value="Genomic_DNA"/>
</dbReference>
<keyword evidence="1" id="KW-1133">Transmembrane helix</keyword>
<feature type="transmembrane region" description="Helical" evidence="1">
    <location>
        <begin position="7"/>
        <end position="25"/>
    </location>
</feature>
<proteinExistence type="predicted"/>
<evidence type="ECO:0000313" key="2">
    <source>
        <dbReference type="EMBL" id="VEP18945.1"/>
    </source>
</evidence>
<sequence>MNNQIGLIIKIAIASLLLSVLIKYGGQALPLNPTNTIALIIVLLPSIILALFFGVKYRKLNS</sequence>
<evidence type="ECO:0000313" key="3">
    <source>
        <dbReference type="Proteomes" id="UP000320055"/>
    </source>
</evidence>
<keyword evidence="1" id="KW-0812">Transmembrane</keyword>
<feature type="transmembrane region" description="Helical" evidence="1">
    <location>
        <begin position="37"/>
        <end position="55"/>
    </location>
</feature>
<keyword evidence="1" id="KW-0472">Membrane</keyword>
<dbReference type="AlphaFoldDB" id="A0A563W5L2"/>
<dbReference type="OrthoDB" id="428271at2"/>
<keyword evidence="3" id="KW-1185">Reference proteome</keyword>